<evidence type="ECO:0000313" key="3">
    <source>
        <dbReference type="Proteomes" id="UP000195273"/>
    </source>
</evidence>
<evidence type="ECO:0000313" key="2">
    <source>
        <dbReference type="EMBL" id="ARU00873.1"/>
    </source>
</evidence>
<reference evidence="2 3" key="1">
    <citation type="submission" date="2017-05" db="EMBL/GenBank/DDBJ databases">
        <title>Genome Sequence of Loktanella vestfoldensis Strain SMR4r Isolated from a Culture of the Diatom Skeletonema marinoi.</title>
        <authorList>
            <person name="Topel M."/>
            <person name="Pinder M.I.M."/>
            <person name="Johansson O.N."/>
            <person name="Kourtchenko O."/>
            <person name="Godhe A."/>
            <person name="Clarke A.K."/>
        </authorList>
    </citation>
    <scope>NUCLEOTIDE SEQUENCE [LARGE SCALE GENOMIC DNA]</scope>
    <source>
        <strain evidence="2 3">SMR4r</strain>
    </source>
</reference>
<dbReference type="AlphaFoldDB" id="A0A1Y0EBE3"/>
<evidence type="ECO:0000259" key="1">
    <source>
        <dbReference type="Pfam" id="PF13280"/>
    </source>
</evidence>
<dbReference type="KEGG" id="lvs:LOKVESSMR4R_01557"/>
<accession>A0A1Y0EBE3</accession>
<dbReference type="OrthoDB" id="7626446at2"/>
<proteinExistence type="predicted"/>
<feature type="domain" description="WYL" evidence="1">
    <location>
        <begin position="163"/>
        <end position="227"/>
    </location>
</feature>
<dbReference type="InterPro" id="IPR026881">
    <property type="entry name" value="WYL_dom"/>
</dbReference>
<dbReference type="InterPro" id="IPR051534">
    <property type="entry name" value="CBASS_pafABC_assoc_protein"/>
</dbReference>
<name>A0A1Y0EBE3_9RHOB</name>
<dbReference type="Proteomes" id="UP000195273">
    <property type="component" value="Chromosome"/>
</dbReference>
<protein>
    <submittedName>
        <fullName evidence="2">WYL domain protein</fullName>
    </submittedName>
</protein>
<organism evidence="2 3">
    <name type="scientific">Yoonia vestfoldensis</name>
    <dbReference type="NCBI Taxonomy" id="245188"/>
    <lineage>
        <taxon>Bacteria</taxon>
        <taxon>Pseudomonadati</taxon>
        <taxon>Pseudomonadota</taxon>
        <taxon>Alphaproteobacteria</taxon>
        <taxon>Rhodobacterales</taxon>
        <taxon>Paracoccaceae</taxon>
        <taxon>Yoonia</taxon>
    </lineage>
</organism>
<dbReference type="PANTHER" id="PTHR34580">
    <property type="match status" value="1"/>
</dbReference>
<keyword evidence="3" id="KW-1185">Reference proteome</keyword>
<gene>
    <name evidence="2" type="ORF">LOKVESSMR4R_01557</name>
</gene>
<dbReference type="PANTHER" id="PTHR34580:SF3">
    <property type="entry name" value="PROTEIN PAFB"/>
    <property type="match status" value="1"/>
</dbReference>
<dbReference type="PROSITE" id="PS52050">
    <property type="entry name" value="WYL"/>
    <property type="match status" value="1"/>
</dbReference>
<dbReference type="EMBL" id="CP021431">
    <property type="protein sequence ID" value="ARU00873.1"/>
    <property type="molecule type" value="Genomic_DNA"/>
</dbReference>
<sequence length="340" mass="37962">MIKVERASVDRQRPAKDMLRLIQLLAAEKAFGVTLAEIMAQMEWTKRTTQRYLAALQDIEPDLSYHVDEDTNAKHWYLPSPRTRIPPVTAEQLSSLTAIAAFMKAQGHASYGDMLEELRQTLQAGLDRSAMVRLDPDLEVLDDSVKIVHRPGPKASFDPLVRTALLQAITTGSKVSFGYTNVRGLKSSQKIVSPYALTVGPRTYLIAHDESASATRNYALSGISNLKLLSSPATEPDFDIKAYVSRSFGAFHDGIAEKWVLRFSAGMEYELSNYQFHPTQTMETLESGEIEISFYCESIREVAYECLRWTESLTWVGPERLRGLLTSICSEVAAACRGDN</sequence>
<dbReference type="Pfam" id="PF13280">
    <property type="entry name" value="WYL"/>
    <property type="match status" value="1"/>
</dbReference>
<dbReference type="RefSeq" id="WP_157898160.1">
    <property type="nucleotide sequence ID" value="NZ_CP021431.1"/>
</dbReference>